<dbReference type="CDD" id="cd17748">
    <property type="entry name" value="BRCT_DNA_ligase_like"/>
    <property type="match status" value="1"/>
</dbReference>
<evidence type="ECO:0000313" key="4">
    <source>
        <dbReference type="EMBL" id="MFC0710726.1"/>
    </source>
</evidence>
<name>A0ABV6SNP3_AZOPA</name>
<evidence type="ECO:0000256" key="1">
    <source>
        <dbReference type="ARBA" id="ARBA00022722"/>
    </source>
</evidence>
<evidence type="ECO:0000256" key="2">
    <source>
        <dbReference type="ARBA" id="ARBA00022839"/>
    </source>
</evidence>
<feature type="domain" description="Exonuclease" evidence="3">
    <location>
        <begin position="5"/>
        <end position="171"/>
    </location>
</feature>
<reference evidence="4 5" key="1">
    <citation type="submission" date="2024-09" db="EMBL/GenBank/DDBJ databases">
        <authorList>
            <person name="Sun Q."/>
            <person name="Mori K."/>
        </authorList>
    </citation>
    <scope>NUCLEOTIDE SEQUENCE [LARGE SCALE GENOMIC DNA]</scope>
    <source>
        <strain evidence="4 5">NCAIM B.01794</strain>
    </source>
</reference>
<dbReference type="Proteomes" id="UP001589891">
    <property type="component" value="Unassembled WGS sequence"/>
</dbReference>
<dbReference type="PANTHER" id="PTHR30231:SF42">
    <property type="entry name" value="EXONUCLEASE"/>
    <property type="match status" value="1"/>
</dbReference>
<dbReference type="InterPro" id="IPR036397">
    <property type="entry name" value="RNaseH_sf"/>
</dbReference>
<dbReference type="SUPFAM" id="SSF53098">
    <property type="entry name" value="Ribonuclease H-like"/>
    <property type="match status" value="1"/>
</dbReference>
<dbReference type="PANTHER" id="PTHR30231">
    <property type="entry name" value="DNA POLYMERASE III SUBUNIT EPSILON"/>
    <property type="match status" value="1"/>
</dbReference>
<dbReference type="RefSeq" id="WP_376947100.1">
    <property type="nucleotide sequence ID" value="NZ_CP171449.1"/>
</dbReference>
<accession>A0ABV6SNP3</accession>
<dbReference type="Gene3D" id="3.30.420.10">
    <property type="entry name" value="Ribonuclease H-like superfamily/Ribonuclease H"/>
    <property type="match status" value="1"/>
</dbReference>
<dbReference type="Pfam" id="PF00533">
    <property type="entry name" value="BRCT"/>
    <property type="match status" value="1"/>
</dbReference>
<dbReference type="Gene3D" id="3.40.50.10190">
    <property type="entry name" value="BRCT domain"/>
    <property type="match status" value="1"/>
</dbReference>
<keyword evidence="1" id="KW-0540">Nuclease</keyword>
<dbReference type="GO" id="GO:0004527">
    <property type="term" value="F:exonuclease activity"/>
    <property type="evidence" value="ECO:0007669"/>
    <property type="project" value="UniProtKB-KW"/>
</dbReference>
<evidence type="ECO:0000259" key="3">
    <source>
        <dbReference type="SMART" id="SM00479"/>
    </source>
</evidence>
<keyword evidence="2 4" id="KW-0269">Exonuclease</keyword>
<comment type="caution">
    <text evidence="4">The sequence shown here is derived from an EMBL/GenBank/DDBJ whole genome shotgun (WGS) entry which is preliminary data.</text>
</comment>
<dbReference type="InterPro" id="IPR001357">
    <property type="entry name" value="BRCT_dom"/>
</dbReference>
<gene>
    <name evidence="4" type="ORF">ACFFGX_14610</name>
</gene>
<dbReference type="EMBL" id="JBHLSS010000094">
    <property type="protein sequence ID" value="MFC0710726.1"/>
    <property type="molecule type" value="Genomic_DNA"/>
</dbReference>
<evidence type="ECO:0000313" key="5">
    <source>
        <dbReference type="Proteomes" id="UP001589891"/>
    </source>
</evidence>
<organism evidence="4 5">
    <name type="scientific">Azorhizophilus paspali</name>
    <name type="common">Azotobacter paspali</name>
    <dbReference type="NCBI Taxonomy" id="69963"/>
    <lineage>
        <taxon>Bacteria</taxon>
        <taxon>Pseudomonadati</taxon>
        <taxon>Pseudomonadota</taxon>
        <taxon>Gammaproteobacteria</taxon>
        <taxon>Pseudomonadales</taxon>
        <taxon>Pseudomonadaceae</taxon>
        <taxon>Azorhizophilus</taxon>
    </lineage>
</organism>
<keyword evidence="2 4" id="KW-0378">Hydrolase</keyword>
<protein>
    <submittedName>
        <fullName evidence="4">Exonuclease domain-containing protein</fullName>
    </submittedName>
</protein>
<dbReference type="InterPro" id="IPR013520">
    <property type="entry name" value="Ribonucl_H"/>
</dbReference>
<dbReference type="Pfam" id="PF00929">
    <property type="entry name" value="RNase_T"/>
    <property type="match status" value="1"/>
</dbReference>
<keyword evidence="5" id="KW-1185">Reference proteome</keyword>
<dbReference type="InterPro" id="IPR036420">
    <property type="entry name" value="BRCT_dom_sf"/>
</dbReference>
<dbReference type="SMART" id="SM00479">
    <property type="entry name" value="EXOIII"/>
    <property type="match status" value="1"/>
</dbReference>
<dbReference type="InterPro" id="IPR012337">
    <property type="entry name" value="RNaseH-like_sf"/>
</dbReference>
<sequence length="296" mass="32310">MPSNRFVTIDVETANSWFGSICQIGVVEFADGEIVREWETLVDPECEFHDFNVRLHKITPDQVVGAPKFHSALEVVRELAGSSLVSSYGPFDRSAFSQACSTRALLNLDNPWLNIHSVVKRAWQDKYAGGGFRLNSVCKYLGIKLPRHHNAIDDARAAGLILLRAAEETGIQPDGWIARNRRPIRSANMPDTEIVVNQDGPLAGESIVFTGALQMPRQQAQAIAASIGCAPTNSVTKKTTILVVGDQDLSKLSGKAKSSKHIKAEELIEAGQDIQIISETDFLAMVAIDQSDQSSL</sequence>
<dbReference type="SUPFAM" id="SSF52113">
    <property type="entry name" value="BRCT domain"/>
    <property type="match status" value="1"/>
</dbReference>
<proteinExistence type="predicted"/>